<evidence type="ECO:0000256" key="1">
    <source>
        <dbReference type="SAM" id="MobiDB-lite"/>
    </source>
</evidence>
<evidence type="ECO:0000313" key="2">
    <source>
        <dbReference type="EMBL" id="MDM4018502.1"/>
    </source>
</evidence>
<dbReference type="Gene3D" id="2.70.98.10">
    <property type="match status" value="1"/>
</dbReference>
<dbReference type="CDD" id="cd09023">
    <property type="entry name" value="Aldose_epim_Ec_c4013"/>
    <property type="match status" value="1"/>
</dbReference>
<reference evidence="2 3" key="1">
    <citation type="submission" date="2023-06" db="EMBL/GenBank/DDBJ databases">
        <title>Roseiconus lacunae JC819 isolated from Gulf of Mannar region, Tamil Nadu.</title>
        <authorList>
            <person name="Pk S."/>
            <person name="Ch S."/>
            <person name="Ch V.R."/>
        </authorList>
    </citation>
    <scope>NUCLEOTIDE SEQUENCE [LARGE SCALE GENOMIC DNA]</scope>
    <source>
        <strain evidence="2 3">JC819</strain>
    </source>
</reference>
<dbReference type="Proteomes" id="UP001239462">
    <property type="component" value="Unassembled WGS sequence"/>
</dbReference>
<dbReference type="EMBL" id="JASZZN010000022">
    <property type="protein sequence ID" value="MDM4018502.1"/>
    <property type="molecule type" value="Genomic_DNA"/>
</dbReference>
<gene>
    <name evidence="2" type="ORF">QTN89_23830</name>
</gene>
<dbReference type="Pfam" id="PF14486">
    <property type="entry name" value="DUF4432"/>
    <property type="match status" value="1"/>
</dbReference>
<keyword evidence="3" id="KW-1185">Reference proteome</keyword>
<dbReference type="RefSeq" id="WP_289166374.1">
    <property type="nucleotide sequence ID" value="NZ_JASZZN010000022.1"/>
</dbReference>
<organism evidence="2 3">
    <name type="scientific">Roseiconus lacunae</name>
    <dbReference type="NCBI Taxonomy" id="2605694"/>
    <lineage>
        <taxon>Bacteria</taxon>
        <taxon>Pseudomonadati</taxon>
        <taxon>Planctomycetota</taxon>
        <taxon>Planctomycetia</taxon>
        <taxon>Pirellulales</taxon>
        <taxon>Pirellulaceae</taxon>
        <taxon>Roseiconus</taxon>
    </lineage>
</organism>
<comment type="caution">
    <text evidence="2">The sequence shown here is derived from an EMBL/GenBank/DDBJ whole genome shotgun (WGS) entry which is preliminary data.</text>
</comment>
<proteinExistence type="predicted"/>
<name>A0ABT7PPS2_9BACT</name>
<dbReference type="InterPro" id="IPR014718">
    <property type="entry name" value="GH-type_carb-bd"/>
</dbReference>
<accession>A0ABT7PPS2</accession>
<sequence>MVKTRTLRVIDDRSQNIVWYDKSPLSVSVETPEATITTKHGRFVGGRADGVEVVRIDTGAIVMDVLPTRGMAIWKIDSRDTQYGWDSPVDGPVHPSLVPIDDQSGLGWLEGFDELLTRCGLQSNGAPEHDDSGKLAYPLHGRIGNLPADGLAIEYDEVAGRLELIGEIRESRLFFANLRMVSRIRVHAGSAKVDILDDVTNDGSQPTTIQLLYHINVGQPVLEEGAKVVMPVEELAPKDKLSAGEIDRWNEYDGPQSGYAERVYFAKLRSDDLDQTTVMLHNKDADRGLAVTSSTRTLPRFIIWKNTADLSDGYVTGLEPATNYPNNRSFEAQQNRVVPIEPEQTICFRISLEPLSGAAAINETRDRIEAIAGNDPPKIHSTPRPGWTPGA</sequence>
<protein>
    <submittedName>
        <fullName evidence="2">Aldose 1-epimerase family protein</fullName>
    </submittedName>
</protein>
<feature type="region of interest" description="Disordered" evidence="1">
    <location>
        <begin position="370"/>
        <end position="391"/>
    </location>
</feature>
<dbReference type="InterPro" id="IPR027839">
    <property type="entry name" value="DUF4432"/>
</dbReference>
<evidence type="ECO:0000313" key="3">
    <source>
        <dbReference type="Proteomes" id="UP001239462"/>
    </source>
</evidence>